<dbReference type="Proteomes" id="UP000236311">
    <property type="component" value="Unassembled WGS sequence"/>
</dbReference>
<evidence type="ECO:0000313" key="1">
    <source>
        <dbReference type="EMBL" id="SOY27572.1"/>
    </source>
</evidence>
<accession>A0A2K4ZAS9</accession>
<protein>
    <submittedName>
        <fullName evidence="1">Uncharacterized protein</fullName>
    </submittedName>
</protein>
<proteinExistence type="predicted"/>
<keyword evidence="2" id="KW-1185">Reference proteome</keyword>
<organism evidence="1 2">
    <name type="scientific">Acetatifactor muris</name>
    <dbReference type="NCBI Taxonomy" id="879566"/>
    <lineage>
        <taxon>Bacteria</taxon>
        <taxon>Bacillati</taxon>
        <taxon>Bacillota</taxon>
        <taxon>Clostridia</taxon>
        <taxon>Lachnospirales</taxon>
        <taxon>Lachnospiraceae</taxon>
        <taxon>Acetatifactor</taxon>
    </lineage>
</organism>
<dbReference type="AlphaFoldDB" id="A0A2K4ZAS9"/>
<dbReference type="EMBL" id="OFSM01000001">
    <property type="protein sequence ID" value="SOY27572.1"/>
    <property type="molecule type" value="Genomic_DNA"/>
</dbReference>
<gene>
    <name evidence="1" type="ORF">AMURIS_00276</name>
</gene>
<sequence>MKAKALIIGGSGSLSGSLAKKAMTQYEIIQRL</sequence>
<name>A0A2K4ZAS9_9FIRM</name>
<evidence type="ECO:0000313" key="2">
    <source>
        <dbReference type="Proteomes" id="UP000236311"/>
    </source>
</evidence>
<reference evidence="1 2" key="1">
    <citation type="submission" date="2018-01" db="EMBL/GenBank/DDBJ databases">
        <authorList>
            <person name="Gaut B.S."/>
            <person name="Morton B.R."/>
            <person name="Clegg M.T."/>
            <person name="Duvall M.R."/>
        </authorList>
    </citation>
    <scope>NUCLEOTIDE SEQUENCE [LARGE SCALE GENOMIC DNA]</scope>
    <source>
        <strain evidence="1">GP69</strain>
    </source>
</reference>